<evidence type="ECO:0000256" key="2">
    <source>
        <dbReference type="ARBA" id="ARBA00006100"/>
    </source>
</evidence>
<keyword evidence="8 10" id="KW-0411">Iron-sulfur</keyword>
<dbReference type="AlphaFoldDB" id="A0A127M0Y2"/>
<evidence type="ECO:0000256" key="3">
    <source>
        <dbReference type="ARBA" id="ARBA00017228"/>
    </source>
</evidence>
<dbReference type="CDD" id="cd01335">
    <property type="entry name" value="Radical_SAM"/>
    <property type="match status" value="1"/>
</dbReference>
<sequence length="394" mass="44190">MNDSLSSPLSTESSQSKAIPLSLYVHIPWCVRKCPYCDFNSHERKGDLPEQAYIAAMLEDLEQDLDLIQGRELQSIFIGGGTPSLFSATAYETLFKGLQKHLRFARDIEITLEANPGTLEQGRFEGYHSLGINRLSIGVQSFDPAQLNKLGRIHNSDDARRAIACAQHAGFSNFNVDLMHGLNEQSQAEAMQDLEIAISAGAPHISWYQLTIEANTEFFKRPPSLPLETEMHRMQAAGLSLLNDAGFARYEVSAYAKAGHQSRHNLNYWQFGDYLALGAGAHGKISHANGDIYRYQKTRKPEDYLQRQPSRTSKREPVATEDLALEFMMNALRLEQGFTRQLFSERTGQSSQTIDAILAKLQQQGLLQEQNHLIRPSARGFELIDSILSEFLNA</sequence>
<dbReference type="InterPro" id="IPR010723">
    <property type="entry name" value="HemN_C"/>
</dbReference>
<keyword evidence="10" id="KW-0963">Cytoplasm</keyword>
<dbReference type="InterPro" id="IPR004559">
    <property type="entry name" value="HemW-like"/>
</dbReference>
<keyword evidence="7 10" id="KW-0408">Iron</keyword>
<evidence type="ECO:0000256" key="10">
    <source>
        <dbReference type="RuleBase" id="RU364116"/>
    </source>
</evidence>
<dbReference type="PANTHER" id="PTHR13932:SF5">
    <property type="entry name" value="RADICAL S-ADENOSYL METHIONINE DOMAIN-CONTAINING PROTEIN 1, MITOCHONDRIAL"/>
    <property type="match status" value="1"/>
</dbReference>
<comment type="cofactor">
    <cofactor evidence="1">
        <name>[4Fe-4S] cluster</name>
        <dbReference type="ChEBI" id="CHEBI:49883"/>
    </cofactor>
</comment>
<keyword evidence="10" id="KW-0004">4Fe-4S</keyword>
<evidence type="ECO:0000313" key="12">
    <source>
        <dbReference type="EMBL" id="AMO66898.1"/>
    </source>
</evidence>
<dbReference type="InterPro" id="IPR058240">
    <property type="entry name" value="rSAM_sf"/>
</dbReference>
<dbReference type="GO" id="GO:0046872">
    <property type="term" value="F:metal ion binding"/>
    <property type="evidence" value="ECO:0007669"/>
    <property type="project" value="UniProtKB-UniRule"/>
</dbReference>
<dbReference type="Gene3D" id="3.20.20.70">
    <property type="entry name" value="Aldolase class I"/>
    <property type="match status" value="1"/>
</dbReference>
<dbReference type="GO" id="GO:0005737">
    <property type="term" value="C:cytoplasm"/>
    <property type="evidence" value="ECO:0007669"/>
    <property type="project" value="UniProtKB-SubCell"/>
</dbReference>
<dbReference type="KEGG" id="zal:AZF00_00650"/>
<proteinExistence type="inferred from homology"/>
<dbReference type="PROSITE" id="PS51918">
    <property type="entry name" value="RADICAL_SAM"/>
    <property type="match status" value="1"/>
</dbReference>
<dbReference type="EMBL" id="CP014544">
    <property type="protein sequence ID" value="AMO66898.1"/>
    <property type="molecule type" value="Genomic_DNA"/>
</dbReference>
<dbReference type="InterPro" id="IPR006638">
    <property type="entry name" value="Elp3/MiaA/NifB-like_rSAM"/>
</dbReference>
<evidence type="ECO:0000256" key="5">
    <source>
        <dbReference type="ARBA" id="ARBA00022691"/>
    </source>
</evidence>
<feature type="domain" description="Radical SAM core" evidence="11">
    <location>
        <begin position="15"/>
        <end position="248"/>
    </location>
</feature>
<reference evidence="12 13" key="1">
    <citation type="submission" date="2015-12" db="EMBL/GenBank/DDBJ databases">
        <authorList>
            <person name="Shamseldin A."/>
            <person name="Moawad H."/>
            <person name="Abd El-Rahim W.M."/>
            <person name="Sadowsky M.J."/>
        </authorList>
    </citation>
    <scope>NUCLEOTIDE SEQUENCE [LARGE SCALE GENOMIC DNA]</scope>
    <source>
        <strain evidence="12 13">SM2</strain>
    </source>
</reference>
<dbReference type="RefSeq" id="WP_062382373.1">
    <property type="nucleotide sequence ID" value="NZ_CP014544.1"/>
</dbReference>
<keyword evidence="5 10" id="KW-0949">S-adenosyl-L-methionine</keyword>
<dbReference type="Pfam" id="PF06969">
    <property type="entry name" value="HemN_C"/>
    <property type="match status" value="1"/>
</dbReference>
<dbReference type="Proteomes" id="UP000074119">
    <property type="component" value="Chromosome"/>
</dbReference>
<evidence type="ECO:0000256" key="8">
    <source>
        <dbReference type="ARBA" id="ARBA00023014"/>
    </source>
</evidence>
<comment type="subcellular location">
    <subcellularLocation>
        <location evidence="10">Cytoplasm</location>
    </subcellularLocation>
</comment>
<dbReference type="InterPro" id="IPR007197">
    <property type="entry name" value="rSAM"/>
</dbReference>
<dbReference type="Pfam" id="PF04055">
    <property type="entry name" value="Radical_SAM"/>
    <property type="match status" value="1"/>
</dbReference>
<comment type="similarity">
    <text evidence="2">Belongs to the anaerobic coproporphyrinogen-III oxidase family. HemW subfamily.</text>
</comment>
<dbReference type="GO" id="GO:0051539">
    <property type="term" value="F:4 iron, 4 sulfur cluster binding"/>
    <property type="evidence" value="ECO:0007669"/>
    <property type="project" value="UniProtKB-UniRule"/>
</dbReference>
<dbReference type="GO" id="GO:0004109">
    <property type="term" value="F:coproporphyrinogen oxidase activity"/>
    <property type="evidence" value="ECO:0007669"/>
    <property type="project" value="InterPro"/>
</dbReference>
<accession>A0A127M0Y2</accession>
<evidence type="ECO:0000256" key="7">
    <source>
        <dbReference type="ARBA" id="ARBA00023004"/>
    </source>
</evidence>
<evidence type="ECO:0000256" key="6">
    <source>
        <dbReference type="ARBA" id="ARBA00022723"/>
    </source>
</evidence>
<dbReference type="SUPFAM" id="SSF102114">
    <property type="entry name" value="Radical SAM enzymes"/>
    <property type="match status" value="1"/>
</dbReference>
<protein>
    <recommendedName>
        <fullName evidence="3 10">Heme chaperone HemW</fullName>
    </recommendedName>
</protein>
<evidence type="ECO:0000313" key="13">
    <source>
        <dbReference type="Proteomes" id="UP000074119"/>
    </source>
</evidence>
<dbReference type="SFLD" id="SFLDG01065">
    <property type="entry name" value="anaerobic_coproporphyrinogen-I"/>
    <property type="match status" value="2"/>
</dbReference>
<evidence type="ECO:0000256" key="1">
    <source>
        <dbReference type="ARBA" id="ARBA00001966"/>
    </source>
</evidence>
<dbReference type="SMART" id="SM00729">
    <property type="entry name" value="Elp3"/>
    <property type="match status" value="1"/>
</dbReference>
<gene>
    <name evidence="12" type="ORF">AZF00_00650</name>
</gene>
<keyword evidence="6 10" id="KW-0479">Metal-binding</keyword>
<name>A0A127M0Y2_9GAMM</name>
<dbReference type="STRING" id="1470434.AZF00_00650"/>
<comment type="function">
    <text evidence="10">Probably acts as a heme chaperone, transferring heme to an unknown acceptor. Binds one molecule of heme per monomer, possibly covalently. Binds 1 [4Fe-4S] cluster. The cluster is coordinated with 3 cysteines and an exchangeable S-adenosyl-L-methionine.</text>
</comment>
<evidence type="ECO:0000256" key="4">
    <source>
        <dbReference type="ARBA" id="ARBA00022617"/>
    </source>
</evidence>
<organism evidence="12 13">
    <name type="scientific">Zhongshania aliphaticivorans</name>
    <dbReference type="NCBI Taxonomy" id="1470434"/>
    <lineage>
        <taxon>Bacteria</taxon>
        <taxon>Pseudomonadati</taxon>
        <taxon>Pseudomonadota</taxon>
        <taxon>Gammaproteobacteria</taxon>
        <taxon>Cellvibrionales</taxon>
        <taxon>Spongiibacteraceae</taxon>
        <taxon>Zhongshania</taxon>
    </lineage>
</organism>
<dbReference type="GO" id="GO:0006779">
    <property type="term" value="P:porphyrin-containing compound biosynthetic process"/>
    <property type="evidence" value="ECO:0007669"/>
    <property type="project" value="InterPro"/>
</dbReference>
<dbReference type="NCBIfam" id="TIGR00539">
    <property type="entry name" value="hemN_rel"/>
    <property type="match status" value="1"/>
</dbReference>
<evidence type="ECO:0000259" key="11">
    <source>
        <dbReference type="PROSITE" id="PS51918"/>
    </source>
</evidence>
<dbReference type="InterPro" id="IPR034505">
    <property type="entry name" value="Coproporphyrinogen-III_oxidase"/>
</dbReference>
<dbReference type="InterPro" id="IPR013785">
    <property type="entry name" value="Aldolase_TIM"/>
</dbReference>
<dbReference type="SFLD" id="SFLDF00562">
    <property type="entry name" value="HemN-like__clustered_with_heat"/>
    <property type="match status" value="1"/>
</dbReference>
<dbReference type="SFLD" id="SFLDF00288">
    <property type="entry name" value="HemN-like__clustered_with_nucl"/>
    <property type="match status" value="1"/>
</dbReference>
<dbReference type="SFLD" id="SFLDS00029">
    <property type="entry name" value="Radical_SAM"/>
    <property type="match status" value="2"/>
</dbReference>
<keyword evidence="9 10" id="KW-0143">Chaperone</keyword>
<dbReference type="PANTHER" id="PTHR13932">
    <property type="entry name" value="COPROPORPHYRINIGEN III OXIDASE"/>
    <property type="match status" value="1"/>
</dbReference>
<evidence type="ECO:0000256" key="9">
    <source>
        <dbReference type="ARBA" id="ARBA00023186"/>
    </source>
</evidence>
<keyword evidence="4 10" id="KW-0349">Heme</keyword>